<evidence type="ECO:0000259" key="12">
    <source>
        <dbReference type="SMART" id="SM01097"/>
    </source>
</evidence>
<dbReference type="KEGG" id="schv:BRCON_1732"/>
<dbReference type="InterPro" id="IPR050472">
    <property type="entry name" value="Anth_synth/Amidotransfase"/>
</dbReference>
<dbReference type="GO" id="GO:0004359">
    <property type="term" value="F:glutaminase activity"/>
    <property type="evidence" value="ECO:0007669"/>
    <property type="project" value="RHEA"/>
</dbReference>
<dbReference type="PRINTS" id="PR00096">
    <property type="entry name" value="GATASE"/>
</dbReference>
<comment type="similarity">
    <text evidence="3 11">Belongs to the CarA family.</text>
</comment>
<evidence type="ECO:0000256" key="8">
    <source>
        <dbReference type="ARBA" id="ARBA00022975"/>
    </source>
</evidence>
<evidence type="ECO:0000256" key="11">
    <source>
        <dbReference type="HAMAP-Rule" id="MF_01209"/>
    </source>
</evidence>
<dbReference type="GO" id="GO:0005524">
    <property type="term" value="F:ATP binding"/>
    <property type="evidence" value="ECO:0007669"/>
    <property type="project" value="UniProtKB-UniRule"/>
</dbReference>
<name>A0A2Z4Y6F8_SUMC1</name>
<dbReference type="SUPFAM" id="SSF52317">
    <property type="entry name" value="Class I glutamine amidotransferase-like"/>
    <property type="match status" value="1"/>
</dbReference>
<feature type="binding site" evidence="11">
    <location>
        <position position="253"/>
    </location>
    <ligand>
        <name>L-glutamine</name>
        <dbReference type="ChEBI" id="CHEBI:58359"/>
    </ligand>
</feature>
<dbReference type="SMART" id="SM01097">
    <property type="entry name" value="CPSase_sm_chain"/>
    <property type="match status" value="1"/>
</dbReference>
<dbReference type="GO" id="GO:0044205">
    <property type="term" value="P:'de novo' UMP biosynthetic process"/>
    <property type="evidence" value="ECO:0007669"/>
    <property type="project" value="UniProtKB-UniRule"/>
</dbReference>
<dbReference type="PROSITE" id="PS51273">
    <property type="entry name" value="GATASE_TYPE_1"/>
    <property type="match status" value="1"/>
</dbReference>
<comment type="pathway">
    <text evidence="1 11">Pyrimidine metabolism; UMP biosynthesis via de novo pathway; (S)-dihydroorotate from bicarbonate: step 1/3.</text>
</comment>
<dbReference type="InterPro" id="IPR017926">
    <property type="entry name" value="GATASE"/>
</dbReference>
<dbReference type="Gene3D" id="3.40.50.880">
    <property type="match status" value="1"/>
</dbReference>
<feature type="active site" evidence="11">
    <location>
        <position position="364"/>
    </location>
</feature>
<dbReference type="PANTHER" id="PTHR43418">
    <property type="entry name" value="MULTIFUNCTIONAL TRYPTOPHAN BIOSYNTHESIS PROTEIN-RELATED"/>
    <property type="match status" value="1"/>
</dbReference>
<evidence type="ECO:0000256" key="9">
    <source>
        <dbReference type="ARBA" id="ARBA00048816"/>
    </source>
</evidence>
<dbReference type="InterPro" id="IPR029062">
    <property type="entry name" value="Class_I_gatase-like"/>
</dbReference>
<dbReference type="EC" id="6.3.5.5" evidence="11"/>
<dbReference type="AlphaFoldDB" id="A0A2Z4Y6F8"/>
<keyword evidence="6 11" id="KW-0067">ATP-binding</keyword>
<comment type="catalytic activity">
    <reaction evidence="9 11">
        <text>hydrogencarbonate + L-glutamine + 2 ATP + H2O = carbamoyl phosphate + L-glutamate + 2 ADP + phosphate + 2 H(+)</text>
        <dbReference type="Rhea" id="RHEA:18633"/>
        <dbReference type="ChEBI" id="CHEBI:15377"/>
        <dbReference type="ChEBI" id="CHEBI:15378"/>
        <dbReference type="ChEBI" id="CHEBI:17544"/>
        <dbReference type="ChEBI" id="CHEBI:29985"/>
        <dbReference type="ChEBI" id="CHEBI:30616"/>
        <dbReference type="ChEBI" id="CHEBI:43474"/>
        <dbReference type="ChEBI" id="CHEBI:58228"/>
        <dbReference type="ChEBI" id="CHEBI:58359"/>
        <dbReference type="ChEBI" id="CHEBI:456216"/>
        <dbReference type="EC" id="6.3.5.5"/>
    </reaction>
</comment>
<dbReference type="PRINTS" id="PR00097">
    <property type="entry name" value="ANTSNTHASEII"/>
</dbReference>
<feature type="domain" description="Carbamoyl-phosphate synthase small subunit N-terminal" evidence="12">
    <location>
        <begin position="5"/>
        <end position="135"/>
    </location>
</feature>
<keyword evidence="8 11" id="KW-0665">Pyrimidine biosynthesis</keyword>
<feature type="binding site" evidence="11">
    <location>
        <position position="320"/>
    </location>
    <ligand>
        <name>L-glutamine</name>
        <dbReference type="ChEBI" id="CHEBI:58359"/>
    </ligand>
</feature>
<evidence type="ECO:0000256" key="4">
    <source>
        <dbReference type="ARBA" id="ARBA00022598"/>
    </source>
</evidence>
<evidence type="ECO:0000313" key="13">
    <source>
        <dbReference type="EMBL" id="AXA36509.1"/>
    </source>
</evidence>
<dbReference type="CDD" id="cd01744">
    <property type="entry name" value="GATase1_CPSase"/>
    <property type="match status" value="1"/>
</dbReference>
<feature type="region of interest" description="CPSase" evidence="11">
    <location>
        <begin position="1"/>
        <end position="202"/>
    </location>
</feature>
<dbReference type="Gene3D" id="3.50.30.20">
    <property type="entry name" value="Carbamoyl-phosphate synthase small subunit, N-terminal domain"/>
    <property type="match status" value="1"/>
</dbReference>
<feature type="binding site" evidence="11">
    <location>
        <position position="279"/>
    </location>
    <ligand>
        <name>L-glutamine</name>
        <dbReference type="ChEBI" id="CHEBI:58359"/>
    </ligand>
</feature>
<feature type="binding site" evidence="11">
    <location>
        <position position="251"/>
    </location>
    <ligand>
        <name>L-glutamine</name>
        <dbReference type="ChEBI" id="CHEBI:58359"/>
    </ligand>
</feature>
<feature type="binding site" evidence="11">
    <location>
        <position position="49"/>
    </location>
    <ligand>
        <name>L-glutamine</name>
        <dbReference type="ChEBI" id="CHEBI:58359"/>
    </ligand>
</feature>
<feature type="binding site" evidence="11">
    <location>
        <position position="282"/>
    </location>
    <ligand>
        <name>L-glutamine</name>
        <dbReference type="ChEBI" id="CHEBI:58359"/>
    </ligand>
</feature>
<evidence type="ECO:0000256" key="6">
    <source>
        <dbReference type="ARBA" id="ARBA00022840"/>
    </source>
</evidence>
<dbReference type="GO" id="GO:0006207">
    <property type="term" value="P:'de novo' pyrimidine nucleobase biosynthetic process"/>
    <property type="evidence" value="ECO:0007669"/>
    <property type="project" value="InterPro"/>
</dbReference>
<evidence type="ECO:0000313" key="14">
    <source>
        <dbReference type="Proteomes" id="UP000262583"/>
    </source>
</evidence>
<dbReference type="Pfam" id="PF00117">
    <property type="entry name" value="GATase"/>
    <property type="match status" value="1"/>
</dbReference>
<dbReference type="InterPro" id="IPR035686">
    <property type="entry name" value="CPSase_GATase1"/>
</dbReference>
<dbReference type="UniPathway" id="UPA00068">
    <property type="reaction ID" value="UER00171"/>
</dbReference>
<comment type="pathway">
    <text evidence="2 11">Amino-acid biosynthesis; L-arginine biosynthesis; carbamoyl phosphate from bicarbonate: step 1/1.</text>
</comment>
<gene>
    <name evidence="11" type="primary">carA</name>
    <name evidence="13" type="ORF">BRCON_1732</name>
</gene>
<feature type="active site" evidence="11">
    <location>
        <position position="362"/>
    </location>
</feature>
<dbReference type="InterPro" id="IPR036480">
    <property type="entry name" value="CarbP_synth_ssu_N_sf"/>
</dbReference>
<dbReference type="InterPro" id="IPR002474">
    <property type="entry name" value="CarbamoylP_synth_ssu_N"/>
</dbReference>
<dbReference type="FunFam" id="3.50.30.20:FF:000001">
    <property type="entry name" value="Carbamoyl-phosphate synthase small chain"/>
    <property type="match status" value="1"/>
</dbReference>
<reference evidence="13 14" key="1">
    <citation type="submission" date="2018-05" db="EMBL/GenBank/DDBJ databases">
        <title>A metagenomic window into the 2 km-deep terrestrial subsurface aquifer revealed taxonomically and functionally diverse microbial community comprising novel uncultured bacterial lineages.</title>
        <authorList>
            <person name="Kadnikov V.V."/>
            <person name="Mardanov A.V."/>
            <person name="Beletsky A.V."/>
            <person name="Banks D."/>
            <person name="Pimenov N.V."/>
            <person name="Frank Y.A."/>
            <person name="Karnachuk O.V."/>
            <person name="Ravin N.V."/>
        </authorList>
    </citation>
    <scope>NUCLEOTIDE SEQUENCE [LARGE SCALE GENOMIC DNA]</scope>
    <source>
        <strain evidence="13">BY</strain>
    </source>
</reference>
<evidence type="ECO:0000256" key="7">
    <source>
        <dbReference type="ARBA" id="ARBA00022962"/>
    </source>
</evidence>
<dbReference type="SUPFAM" id="SSF52021">
    <property type="entry name" value="Carbamoyl phosphate synthetase, small subunit N-terminal domain"/>
    <property type="match status" value="1"/>
</dbReference>
<dbReference type="Proteomes" id="UP000262583">
    <property type="component" value="Chromosome"/>
</dbReference>
<evidence type="ECO:0000256" key="2">
    <source>
        <dbReference type="ARBA" id="ARBA00005077"/>
    </source>
</evidence>
<dbReference type="GO" id="GO:0004088">
    <property type="term" value="F:carbamoyl-phosphate synthase (glutamine-hydrolyzing) activity"/>
    <property type="evidence" value="ECO:0007669"/>
    <property type="project" value="UniProtKB-UniRule"/>
</dbReference>
<keyword evidence="4 11" id="KW-0436">Ligase</keyword>
<evidence type="ECO:0000256" key="10">
    <source>
        <dbReference type="ARBA" id="ARBA00049285"/>
    </source>
</evidence>
<dbReference type="Pfam" id="PF00988">
    <property type="entry name" value="CPSase_sm_chain"/>
    <property type="match status" value="1"/>
</dbReference>
<keyword evidence="11" id="KW-0028">Amino-acid biosynthesis</keyword>
<dbReference type="NCBIfam" id="TIGR01368">
    <property type="entry name" value="CPSaseIIsmall"/>
    <property type="match status" value="1"/>
</dbReference>
<dbReference type="InterPro" id="IPR006274">
    <property type="entry name" value="CarbamoylP_synth_ssu"/>
</dbReference>
<dbReference type="GO" id="GO:0006526">
    <property type="term" value="P:L-arginine biosynthetic process"/>
    <property type="evidence" value="ECO:0007669"/>
    <property type="project" value="UniProtKB-UniRule"/>
</dbReference>
<comment type="subunit">
    <text evidence="11">Composed of two chains; the small (or glutamine) chain promotes the hydrolysis of glutamine to ammonia, which is used by the large (or ammonia) chain to synthesize carbamoyl phosphate. Tetramer of heterodimers (alpha,beta)4.</text>
</comment>
<dbReference type="PANTHER" id="PTHR43418:SF7">
    <property type="entry name" value="CARBAMOYL-PHOSPHATE SYNTHASE SMALL CHAIN"/>
    <property type="match status" value="1"/>
</dbReference>
<evidence type="ECO:0000256" key="1">
    <source>
        <dbReference type="ARBA" id="ARBA00004812"/>
    </source>
</evidence>
<protein>
    <recommendedName>
        <fullName evidence="11">Carbamoyl phosphate synthase small chain</fullName>
        <ecNumber evidence="11">6.3.5.5</ecNumber>
    </recommendedName>
    <alternativeName>
        <fullName evidence="11">Carbamoyl phosphate synthetase glutamine chain</fullName>
    </alternativeName>
</protein>
<dbReference type="GO" id="GO:0006541">
    <property type="term" value="P:glutamine metabolic process"/>
    <property type="evidence" value="ECO:0007669"/>
    <property type="project" value="InterPro"/>
</dbReference>
<keyword evidence="7 11" id="KW-0315">Glutamine amidotransferase</keyword>
<comment type="function">
    <text evidence="11">Small subunit of the glutamine-dependent carbamoyl phosphate synthetase (CPSase). CPSase catalyzes the formation of carbamoyl phosphate from the ammonia moiety of glutamine, carbonate, and phosphate donated by ATP, constituting the first step of 2 biosynthetic pathways, one leading to arginine and/or urea and the other to pyrimidine nucleotides. The small subunit (glutamine amidotransferase) binds and cleaves glutamine to supply the large subunit with the substrate ammonia.</text>
</comment>
<proteinExistence type="inferred from homology"/>
<sequence length="386" mass="42428">MRERVRATLVLEDGTTFEGWSFGARGETTGELIFHTGMSGYQEVLTDPSYRGQIVIMTYPLIGNTGVNAIDEESARPQVAGFVVKELSLIASNWRSEEDLHSYLKRHGIVGIEGIDTRSAVLHVRSAGAMRAAISTERHDRETLRQLALSEPPMDGRDLVRDVTTSEPFVYRPAESKPALLRKLGGAEMVPDVEHATDQARPHVVAFDFGVKRNILDLLVAAGFRVTVVPARTSAADVLSLQPQGVFLSNGPGDPAALEDIVEEIRKLMGRVPMFGICLGHQLLGLALEARTFKLKFGHHGANHPVKDLLTNRVEITSQNHGFAVDPETLPSTCKITHINLNDGTLEGFADETLRLFCVQYHPEAAPGPHDSAYLFHRFREAVART</sequence>
<dbReference type="PRINTS" id="PR00099">
    <property type="entry name" value="CPSGATASE"/>
</dbReference>
<dbReference type="EMBL" id="CP030759">
    <property type="protein sequence ID" value="AXA36509.1"/>
    <property type="molecule type" value="Genomic_DNA"/>
</dbReference>
<dbReference type="HAMAP" id="MF_01209">
    <property type="entry name" value="CPSase_S_chain"/>
    <property type="match status" value="1"/>
</dbReference>
<evidence type="ECO:0000256" key="3">
    <source>
        <dbReference type="ARBA" id="ARBA00007800"/>
    </source>
</evidence>
<comment type="catalytic activity">
    <reaction evidence="10 11">
        <text>L-glutamine + H2O = L-glutamate + NH4(+)</text>
        <dbReference type="Rhea" id="RHEA:15889"/>
        <dbReference type="ChEBI" id="CHEBI:15377"/>
        <dbReference type="ChEBI" id="CHEBI:28938"/>
        <dbReference type="ChEBI" id="CHEBI:29985"/>
        <dbReference type="ChEBI" id="CHEBI:58359"/>
    </reaction>
</comment>
<organism evidence="13 14">
    <name type="scientific">Sumerlaea chitinivorans</name>
    <dbReference type="NCBI Taxonomy" id="2250252"/>
    <lineage>
        <taxon>Bacteria</taxon>
        <taxon>Candidatus Sumerlaeota</taxon>
        <taxon>Candidatus Sumerlaeia</taxon>
        <taxon>Candidatus Sumerlaeales</taxon>
        <taxon>Candidatus Sumerlaeaceae</taxon>
        <taxon>Candidatus Sumerlaea</taxon>
    </lineage>
</organism>
<keyword evidence="11" id="KW-0055">Arginine biosynthesis</keyword>
<keyword evidence="5 11" id="KW-0547">Nucleotide-binding</keyword>
<accession>A0A2Z4Y6F8</accession>
<dbReference type="UniPathway" id="UPA00070">
    <property type="reaction ID" value="UER00115"/>
</dbReference>
<feature type="active site" description="Nucleophile" evidence="11">
    <location>
        <position position="278"/>
    </location>
</feature>
<feature type="binding site" evidence="11">
    <location>
        <position position="322"/>
    </location>
    <ligand>
        <name>L-glutamine</name>
        <dbReference type="ChEBI" id="CHEBI:58359"/>
    </ligand>
</feature>
<dbReference type="NCBIfam" id="NF009475">
    <property type="entry name" value="PRK12838.1"/>
    <property type="match status" value="1"/>
</dbReference>
<evidence type="ECO:0000256" key="5">
    <source>
        <dbReference type="ARBA" id="ARBA00022741"/>
    </source>
</evidence>
<feature type="binding site" evidence="11">
    <location>
        <position position="323"/>
    </location>
    <ligand>
        <name>L-glutamine</name>
        <dbReference type="ChEBI" id="CHEBI:58359"/>
    </ligand>
</feature>